<accession>A0A395HVI8</accession>
<name>A0A395HVI8_ASPHC</name>
<keyword evidence="1" id="KW-0812">Transmembrane</keyword>
<gene>
    <name evidence="2" type="ORF">BO97DRAFT_89939</name>
</gene>
<sequence>MSKYLSELFLRRDERTEKRNPLFGWELLVVGCDCGEGRGNEDGHPSNYCLRLSSAPRNLEIVNLVRFTFFRSALFLFRSWGVFFFFFPFFFLCFFLGDLSSSRSLPIYT</sequence>
<evidence type="ECO:0000256" key="1">
    <source>
        <dbReference type="SAM" id="Phobius"/>
    </source>
</evidence>
<dbReference type="AlphaFoldDB" id="A0A395HVI8"/>
<dbReference type="VEuPathDB" id="FungiDB:BO97DRAFT_89939"/>
<keyword evidence="3" id="KW-1185">Reference proteome</keyword>
<feature type="transmembrane region" description="Helical" evidence="1">
    <location>
        <begin position="75"/>
        <end position="97"/>
    </location>
</feature>
<proteinExistence type="predicted"/>
<keyword evidence="1" id="KW-1133">Transmembrane helix</keyword>
<reference evidence="2 3" key="1">
    <citation type="submission" date="2018-02" db="EMBL/GenBank/DDBJ databases">
        <title>The genomes of Aspergillus section Nigri reveals drivers in fungal speciation.</title>
        <authorList>
            <consortium name="DOE Joint Genome Institute"/>
            <person name="Vesth T.C."/>
            <person name="Nybo J."/>
            <person name="Theobald S."/>
            <person name="Brandl J."/>
            <person name="Frisvad J.C."/>
            <person name="Nielsen K.F."/>
            <person name="Lyhne E.K."/>
            <person name="Kogle M.E."/>
            <person name="Kuo A."/>
            <person name="Riley R."/>
            <person name="Clum A."/>
            <person name="Nolan M."/>
            <person name="Lipzen A."/>
            <person name="Salamov A."/>
            <person name="Henrissat B."/>
            <person name="Wiebenga A."/>
            <person name="De vries R.P."/>
            <person name="Grigoriev I.V."/>
            <person name="Mortensen U.H."/>
            <person name="Andersen M.R."/>
            <person name="Baker S.E."/>
        </authorList>
    </citation>
    <scope>NUCLEOTIDE SEQUENCE [LARGE SCALE GENOMIC DNA]</scope>
    <source>
        <strain evidence="2 3">CBS 101889</strain>
    </source>
</reference>
<dbReference type="GeneID" id="37205413"/>
<dbReference type="Proteomes" id="UP000248961">
    <property type="component" value="Unassembled WGS sequence"/>
</dbReference>
<evidence type="ECO:0008006" key="4">
    <source>
        <dbReference type="Google" id="ProtNLM"/>
    </source>
</evidence>
<protein>
    <recommendedName>
        <fullName evidence="4">Transmembrane protein</fullName>
    </recommendedName>
</protein>
<dbReference type="RefSeq" id="XP_025551095.1">
    <property type="nucleotide sequence ID" value="XM_025701124.1"/>
</dbReference>
<keyword evidence="1" id="KW-0472">Membrane</keyword>
<evidence type="ECO:0000313" key="2">
    <source>
        <dbReference type="EMBL" id="RAL11941.1"/>
    </source>
</evidence>
<organism evidence="2 3">
    <name type="scientific">Aspergillus homomorphus (strain CBS 101889)</name>
    <dbReference type="NCBI Taxonomy" id="1450537"/>
    <lineage>
        <taxon>Eukaryota</taxon>
        <taxon>Fungi</taxon>
        <taxon>Dikarya</taxon>
        <taxon>Ascomycota</taxon>
        <taxon>Pezizomycotina</taxon>
        <taxon>Eurotiomycetes</taxon>
        <taxon>Eurotiomycetidae</taxon>
        <taxon>Eurotiales</taxon>
        <taxon>Aspergillaceae</taxon>
        <taxon>Aspergillus</taxon>
        <taxon>Aspergillus subgen. Circumdati</taxon>
    </lineage>
</organism>
<evidence type="ECO:0000313" key="3">
    <source>
        <dbReference type="Proteomes" id="UP000248961"/>
    </source>
</evidence>
<dbReference type="EMBL" id="KZ824286">
    <property type="protein sequence ID" value="RAL11941.1"/>
    <property type="molecule type" value="Genomic_DNA"/>
</dbReference>